<evidence type="ECO:0000259" key="2">
    <source>
        <dbReference type="Pfam" id="PF22274"/>
    </source>
</evidence>
<evidence type="ECO:0000259" key="1">
    <source>
        <dbReference type="Pfam" id="PF11038"/>
    </source>
</evidence>
<dbReference type="Pfam" id="PF11038">
    <property type="entry name" value="DGF-1_5"/>
    <property type="match status" value="1"/>
</dbReference>
<feature type="non-terminal residue" evidence="4">
    <location>
        <position position="427"/>
    </location>
</feature>
<comment type="caution">
    <text evidence="4">The sequence shown here is derived from an EMBL/GenBank/DDBJ whole genome shotgun (WGS) entry which is preliminary data.</text>
</comment>
<dbReference type="Pfam" id="PF22279">
    <property type="entry name" value="DGF-1_N"/>
    <property type="match status" value="1"/>
</dbReference>
<sequence>MARGDARIVVQNVSLRNGAVLYVMGGGGLRGAGVTEGDEVRSVELSVCGVDAFNGAIVLTGKFPVGSVMTITDSLLITTEPTPFVYLPGSESSPYAPVLVLSDLRLVNSTLVVSGVAFLTVTRDGRAVAFDGAALELHGSSVALDAVVFGGESALYASARVEVAGGAVLRVSESRVYAARGLVFAGGLASNASAVVVNDNTGVLSEGAMLVLWGSASLASGSWLSVRGNDIVGRLLSAPSYPRVVELRQSILTLHGNTGSGSQVMDGAVSTGGAGGEFVVGCVRHNGRALEAAEYASVGITGYTRIVACNTCDVGVGCFAAATRSMSDSCRCRCAEGGYGRDCLPLQLPRVDGCNRTVDRQNRTVDRQNRTVACPALGVTTPSGRGLTLADIRTSSAAPKKLTVALPPGFRWARDTDLRPYLSFALA</sequence>
<accession>A0A3R7M0T4</accession>
<evidence type="ECO:0000313" key="4">
    <source>
        <dbReference type="EMBL" id="RNE97252.1"/>
    </source>
</evidence>
<feature type="domain" description="Dispersed gene family protein 1 beta-sheet" evidence="2">
    <location>
        <begin position="7"/>
        <end position="174"/>
    </location>
</feature>
<dbReference type="OrthoDB" id="252076at2759"/>
<dbReference type="GeneID" id="40333369"/>
<organism evidence="4 5">
    <name type="scientific">Trypanosoma rangeli</name>
    <dbReference type="NCBI Taxonomy" id="5698"/>
    <lineage>
        <taxon>Eukaryota</taxon>
        <taxon>Discoba</taxon>
        <taxon>Euglenozoa</taxon>
        <taxon>Kinetoplastea</taxon>
        <taxon>Metakinetoplastina</taxon>
        <taxon>Trypanosomatida</taxon>
        <taxon>Trypanosomatidae</taxon>
        <taxon>Trypanosoma</taxon>
        <taxon>Herpetosoma</taxon>
    </lineage>
</organism>
<dbReference type="Pfam" id="PF22274">
    <property type="entry name" value="DGF-1_beta-sheet"/>
    <property type="match status" value="1"/>
</dbReference>
<proteinExistence type="predicted"/>
<dbReference type="Proteomes" id="UP000283634">
    <property type="component" value="Unassembled WGS sequence"/>
</dbReference>
<dbReference type="InterPro" id="IPR053914">
    <property type="entry name" value="DGF-1_N"/>
</dbReference>
<dbReference type="VEuPathDB" id="TriTrypDB:TRSC58_07127"/>
<dbReference type="AlphaFoldDB" id="A0A3R7M0T4"/>
<evidence type="ECO:0000259" key="3">
    <source>
        <dbReference type="Pfam" id="PF22279"/>
    </source>
</evidence>
<dbReference type="OMA" id="VACNTCD"/>
<evidence type="ECO:0000313" key="5">
    <source>
        <dbReference type="Proteomes" id="UP000283634"/>
    </source>
</evidence>
<keyword evidence="5" id="KW-1185">Reference proteome</keyword>
<dbReference type="InterPro" id="IPR021282">
    <property type="entry name" value="Dispersed_gene_fam_prot1_dom5"/>
</dbReference>
<gene>
    <name evidence="4" type="ORF">TraAM80_09436</name>
</gene>
<dbReference type="EMBL" id="MKGL01000584">
    <property type="protein sequence ID" value="RNE97252.1"/>
    <property type="molecule type" value="Genomic_DNA"/>
</dbReference>
<dbReference type="RefSeq" id="XP_029234033.1">
    <property type="nucleotide sequence ID" value="XM_029386118.1"/>
</dbReference>
<feature type="domain" description="Dispersed gene family protein 1" evidence="1">
    <location>
        <begin position="383"/>
        <end position="427"/>
    </location>
</feature>
<dbReference type="InterPro" id="IPR053915">
    <property type="entry name" value="DGF-1_b-sheet_dom"/>
</dbReference>
<reference evidence="4 5" key="1">
    <citation type="journal article" date="2018" name="BMC Genomics">
        <title>Genomic comparison of Trypanosoma conorhini and Trypanosoma rangeli to Trypanosoma cruzi strains of high and low virulence.</title>
        <authorList>
            <person name="Bradwell K.R."/>
            <person name="Koparde V.N."/>
            <person name="Matveyev A.V."/>
            <person name="Serrano M.G."/>
            <person name="Alves J.M."/>
            <person name="Parikh H."/>
            <person name="Huang B."/>
            <person name="Lee V."/>
            <person name="Espinosa-Alvarez O."/>
            <person name="Ortiz P.A."/>
            <person name="Costa-Martins A.G."/>
            <person name="Teixeira M.M."/>
            <person name="Buck G.A."/>
        </authorList>
    </citation>
    <scope>NUCLEOTIDE SEQUENCE [LARGE SCALE GENOMIC DNA]</scope>
    <source>
        <strain evidence="4 5">AM80</strain>
    </source>
</reference>
<name>A0A3R7M0T4_TRYRA</name>
<feature type="domain" description="Dispersed gene family protein 1 N-terminal" evidence="3">
    <location>
        <begin position="246"/>
        <end position="344"/>
    </location>
</feature>
<protein>
    <submittedName>
        <fullName evidence="4">Dispersed gene family protein 1 (DGF-1)</fullName>
    </submittedName>
</protein>